<dbReference type="STRING" id="1028.SAMN05661096_00848"/>
<dbReference type="Gene3D" id="3.40.50.1980">
    <property type="entry name" value="Nitrogenase molybdenum iron protein domain"/>
    <property type="match status" value="2"/>
</dbReference>
<evidence type="ECO:0000256" key="4">
    <source>
        <dbReference type="ARBA" id="ARBA00022723"/>
    </source>
</evidence>
<dbReference type="Proteomes" id="UP000193804">
    <property type="component" value="Unassembled WGS sequence"/>
</dbReference>
<dbReference type="Pfam" id="PF01297">
    <property type="entry name" value="ZnuA"/>
    <property type="match status" value="1"/>
</dbReference>
<dbReference type="PROSITE" id="PS51257">
    <property type="entry name" value="PROKAR_LIPOPROTEIN"/>
    <property type="match status" value="1"/>
</dbReference>
<evidence type="ECO:0000256" key="3">
    <source>
        <dbReference type="ARBA" id="ARBA00022448"/>
    </source>
</evidence>
<proteinExistence type="inferred from homology"/>
<protein>
    <submittedName>
        <fullName evidence="8">Manganese/zinc/iron transport system substrate-binding protein</fullName>
    </submittedName>
</protein>
<keyword evidence="4" id="KW-0479">Metal-binding</keyword>
<dbReference type="EMBL" id="FXAW01000001">
    <property type="protein sequence ID" value="SMG16357.1"/>
    <property type="molecule type" value="Genomic_DNA"/>
</dbReference>
<feature type="signal peptide" evidence="7">
    <location>
        <begin position="1"/>
        <end position="18"/>
    </location>
</feature>
<dbReference type="InterPro" id="IPR006127">
    <property type="entry name" value="ZnuA-like"/>
</dbReference>
<dbReference type="GO" id="GO:0007155">
    <property type="term" value="P:cell adhesion"/>
    <property type="evidence" value="ECO:0007669"/>
    <property type="project" value="InterPro"/>
</dbReference>
<evidence type="ECO:0000256" key="5">
    <source>
        <dbReference type="ARBA" id="ARBA00022729"/>
    </source>
</evidence>
<keyword evidence="9" id="KW-1185">Reference proteome</keyword>
<dbReference type="OrthoDB" id="9793396at2"/>
<evidence type="ECO:0000313" key="9">
    <source>
        <dbReference type="Proteomes" id="UP000193804"/>
    </source>
</evidence>
<evidence type="ECO:0000256" key="7">
    <source>
        <dbReference type="SAM" id="SignalP"/>
    </source>
</evidence>
<dbReference type="InterPro" id="IPR050492">
    <property type="entry name" value="Bact_metal-bind_prot9"/>
</dbReference>
<evidence type="ECO:0000256" key="1">
    <source>
        <dbReference type="ARBA" id="ARBA00004196"/>
    </source>
</evidence>
<evidence type="ECO:0000256" key="2">
    <source>
        <dbReference type="ARBA" id="ARBA00011028"/>
    </source>
</evidence>
<gene>
    <name evidence="8" type="ORF">SAMN05661096_00848</name>
</gene>
<dbReference type="InterPro" id="IPR006128">
    <property type="entry name" value="Lipoprotein_PsaA-like"/>
</dbReference>
<dbReference type="PRINTS" id="PR00690">
    <property type="entry name" value="ADHESNFAMILY"/>
</dbReference>
<feature type="chain" id="PRO_5012168657" evidence="7">
    <location>
        <begin position="19"/>
        <end position="315"/>
    </location>
</feature>
<dbReference type="GO" id="GO:0046872">
    <property type="term" value="F:metal ion binding"/>
    <property type="evidence" value="ECO:0007669"/>
    <property type="project" value="UniProtKB-KW"/>
</dbReference>
<dbReference type="SUPFAM" id="SSF53807">
    <property type="entry name" value="Helical backbone' metal receptor"/>
    <property type="match status" value="1"/>
</dbReference>
<keyword evidence="3 6" id="KW-0813">Transport</keyword>
<evidence type="ECO:0000256" key="6">
    <source>
        <dbReference type="RuleBase" id="RU003512"/>
    </source>
</evidence>
<evidence type="ECO:0000313" key="8">
    <source>
        <dbReference type="EMBL" id="SMG16357.1"/>
    </source>
</evidence>
<organism evidence="8 9">
    <name type="scientific">Marivirga sericea</name>
    <dbReference type="NCBI Taxonomy" id="1028"/>
    <lineage>
        <taxon>Bacteria</taxon>
        <taxon>Pseudomonadati</taxon>
        <taxon>Bacteroidota</taxon>
        <taxon>Cytophagia</taxon>
        <taxon>Cytophagales</taxon>
        <taxon>Marivirgaceae</taxon>
        <taxon>Marivirga</taxon>
    </lineage>
</organism>
<comment type="similarity">
    <text evidence="2 6">Belongs to the bacterial solute-binding protein 9 family.</text>
</comment>
<dbReference type="GO" id="GO:0030001">
    <property type="term" value="P:metal ion transport"/>
    <property type="evidence" value="ECO:0007669"/>
    <property type="project" value="InterPro"/>
</dbReference>
<dbReference type="AlphaFoldDB" id="A0A1X7IMW2"/>
<reference evidence="9" key="1">
    <citation type="submission" date="2017-04" db="EMBL/GenBank/DDBJ databases">
        <authorList>
            <person name="Varghese N."/>
            <person name="Submissions S."/>
        </authorList>
    </citation>
    <scope>NUCLEOTIDE SEQUENCE [LARGE SCALE GENOMIC DNA]</scope>
    <source>
        <strain evidence="9">DSM 4125</strain>
    </source>
</reference>
<comment type="subcellular location">
    <subcellularLocation>
        <location evidence="1">Cell envelope</location>
    </subcellularLocation>
</comment>
<dbReference type="GO" id="GO:0030313">
    <property type="term" value="C:cell envelope"/>
    <property type="evidence" value="ECO:0007669"/>
    <property type="project" value="UniProtKB-SubCell"/>
</dbReference>
<dbReference type="InterPro" id="IPR006129">
    <property type="entry name" value="AdhesinB"/>
</dbReference>
<keyword evidence="5 7" id="KW-0732">Signal</keyword>
<dbReference type="PANTHER" id="PTHR42953:SF1">
    <property type="entry name" value="METAL-BINDING PROTEIN HI_0362-RELATED"/>
    <property type="match status" value="1"/>
</dbReference>
<sequence length="315" mass="35224">MYWSLTKISLFFFILVLAFSCAPNEKKTGQTYIVCTTGMIKDAVENIVGDKAKIEALMGPGVDPHLYKATQGDLQKLQQADVIVYNGLFLEGKMGEILQKLKRKKTVIAMAELVPNETYLNNTEFQGAVDPHIWFDVELWKQATELLSNELVKSDSSNQNYYRSNTEKFILQLDSLHKAVEYQTNRIPDKKRVLVTAHDAFGYFGRAYDIEVRGLQGISTLSEFGLRDISNLVDYITTKNIPAIYTETSVSKKAIQAVLEGCRSQGHEVVIGGSLYSDAMGEEGTYEGTYIGMVDSNVKKIVSGLILDSKKEKND</sequence>
<dbReference type="PRINTS" id="PR00691">
    <property type="entry name" value="ADHESINB"/>
</dbReference>
<dbReference type="RefSeq" id="WP_085515817.1">
    <property type="nucleotide sequence ID" value="NZ_FXAW01000001.1"/>
</dbReference>
<accession>A0A1X7IMW2</accession>
<name>A0A1X7IMW2_9BACT</name>
<dbReference type="PANTHER" id="PTHR42953">
    <property type="entry name" value="HIGH-AFFINITY ZINC UPTAKE SYSTEM PROTEIN ZNUA-RELATED"/>
    <property type="match status" value="1"/>
</dbReference>